<evidence type="ECO:0000313" key="2">
    <source>
        <dbReference type="EMBL" id="TRM61660.1"/>
    </source>
</evidence>
<proteinExistence type="predicted"/>
<reference evidence="2 3" key="1">
    <citation type="journal article" date="2019" name="New Phytol.">
        <title>Comparative genomics reveals unique wood-decay strategies and fruiting body development in the Schizophyllaceae.</title>
        <authorList>
            <person name="Almasi E."/>
            <person name="Sahu N."/>
            <person name="Krizsan K."/>
            <person name="Balint B."/>
            <person name="Kovacs G.M."/>
            <person name="Kiss B."/>
            <person name="Cseklye J."/>
            <person name="Drula E."/>
            <person name="Henrissat B."/>
            <person name="Nagy I."/>
            <person name="Chovatia M."/>
            <person name="Adam C."/>
            <person name="LaButti K."/>
            <person name="Lipzen A."/>
            <person name="Riley R."/>
            <person name="Grigoriev I.V."/>
            <person name="Nagy L.G."/>
        </authorList>
    </citation>
    <scope>NUCLEOTIDE SEQUENCE [LARGE SCALE GENOMIC DNA]</scope>
    <source>
        <strain evidence="2 3">NL-1724</strain>
    </source>
</reference>
<feature type="chain" id="PRO_5021937264" evidence="1">
    <location>
        <begin position="23"/>
        <end position="101"/>
    </location>
</feature>
<keyword evidence="3" id="KW-1185">Reference proteome</keyword>
<dbReference type="Proteomes" id="UP000320762">
    <property type="component" value="Unassembled WGS sequence"/>
</dbReference>
<name>A0A550CA35_9AGAR</name>
<dbReference type="AlphaFoldDB" id="A0A550CA35"/>
<evidence type="ECO:0000313" key="3">
    <source>
        <dbReference type="Proteomes" id="UP000320762"/>
    </source>
</evidence>
<sequence>MIMVTLLHRILVVAAIAAGVNATCGIVNCPTPSSGILLIKAELKNEHVDYDTVECMYYKKQSHDDYKCSYDTTTGNLVDFDGDATEGGKLACPSGLSCGKQ</sequence>
<feature type="signal peptide" evidence="1">
    <location>
        <begin position="1"/>
        <end position="22"/>
    </location>
</feature>
<dbReference type="EMBL" id="VDMD01000016">
    <property type="protein sequence ID" value="TRM61660.1"/>
    <property type="molecule type" value="Genomic_DNA"/>
</dbReference>
<comment type="caution">
    <text evidence="2">The sequence shown here is derived from an EMBL/GenBank/DDBJ whole genome shotgun (WGS) entry which is preliminary data.</text>
</comment>
<gene>
    <name evidence="2" type="ORF">BD626DRAFT_501760</name>
</gene>
<keyword evidence="1" id="KW-0732">Signal</keyword>
<evidence type="ECO:0000256" key="1">
    <source>
        <dbReference type="SAM" id="SignalP"/>
    </source>
</evidence>
<organism evidence="2 3">
    <name type="scientific">Schizophyllum amplum</name>
    <dbReference type="NCBI Taxonomy" id="97359"/>
    <lineage>
        <taxon>Eukaryota</taxon>
        <taxon>Fungi</taxon>
        <taxon>Dikarya</taxon>
        <taxon>Basidiomycota</taxon>
        <taxon>Agaricomycotina</taxon>
        <taxon>Agaricomycetes</taxon>
        <taxon>Agaricomycetidae</taxon>
        <taxon>Agaricales</taxon>
        <taxon>Schizophyllaceae</taxon>
        <taxon>Schizophyllum</taxon>
    </lineage>
</organism>
<protein>
    <submittedName>
        <fullName evidence="2">Uncharacterized protein</fullName>
    </submittedName>
</protein>
<accession>A0A550CA35</accession>